<accession>W6RL57</accession>
<dbReference type="SUPFAM" id="SSF51735">
    <property type="entry name" value="NAD(P)-binding Rossmann-fold domains"/>
    <property type="match status" value="1"/>
</dbReference>
<dbReference type="InterPro" id="IPR057326">
    <property type="entry name" value="KR_dom"/>
</dbReference>
<evidence type="ECO:0000256" key="2">
    <source>
        <dbReference type="ARBA" id="ARBA00023002"/>
    </source>
</evidence>
<dbReference type="Gene3D" id="3.40.50.720">
    <property type="entry name" value="NAD(P)-binding Rossmann-like Domain"/>
    <property type="match status" value="1"/>
</dbReference>
<proteinExistence type="inferred from homology"/>
<reference evidence="4" key="1">
    <citation type="submission" date="2013-11" db="EMBL/GenBank/DDBJ databases">
        <title>Draft genome sequence of the broad-host-range Rhizobium sp. LPU83 strain, a member of the low-genetic diversity Oregon-like Rhizobium sp. group.</title>
        <authorList>
            <person name="Wibberg D."/>
            <person name="Puehler A."/>
            <person name="Schlueter A."/>
        </authorList>
    </citation>
    <scope>NUCLEOTIDE SEQUENCE [LARGE SCALE GENOMIC DNA]</scope>
    <source>
        <strain evidence="4">LPU83</strain>
        <plasmid evidence="4">pLPU83c</plasmid>
    </source>
</reference>
<dbReference type="Pfam" id="PF13561">
    <property type="entry name" value="adh_short_C2"/>
    <property type="match status" value="1"/>
</dbReference>
<sequence>MMVTAMTFSELLKGKVAIVAGGSGGIGRETCRLLAEAGARVVIGYRAGKDRAEALAEALPGTGHVALPVSIEDTSSVEAFRTAALAACGHADILINAAGVTRPVPHADLEALTDELIDQVFANNWRGVFATVRAFAPALRDSGNGLIVNVSSIAAFTGVGSNIAYCGAKAGLDIMTNSLARALAPAIRVMAVSPGVVDTEFVPGRDQEFKDKAAAATPLKRITTPTDVAEAILACATHLKFSTGTRIVVDGGRHL</sequence>
<geneLocation type="plasmid" evidence="4 5">
    <name>pLPU83c</name>
</geneLocation>
<evidence type="ECO:0000313" key="5">
    <source>
        <dbReference type="Proteomes" id="UP000019443"/>
    </source>
</evidence>
<dbReference type="SMART" id="SM00822">
    <property type="entry name" value="PKS_KR"/>
    <property type="match status" value="1"/>
</dbReference>
<dbReference type="KEGG" id="rhl:LPU83_pLPU83c_0418"/>
<feature type="domain" description="Ketoreductase" evidence="3">
    <location>
        <begin position="15"/>
        <end position="195"/>
    </location>
</feature>
<dbReference type="RefSeq" id="WP_231052451.1">
    <property type="nucleotide sequence ID" value="NZ_ATTO01000009.1"/>
</dbReference>
<keyword evidence="2 4" id="KW-0560">Oxidoreductase</keyword>
<evidence type="ECO:0000313" key="4">
    <source>
        <dbReference type="EMBL" id="CDM60980.1"/>
    </source>
</evidence>
<dbReference type="HOGENOM" id="CLU_010194_1_3_5"/>
<keyword evidence="4" id="KW-0614">Plasmid</keyword>
<dbReference type="PRINTS" id="PR00081">
    <property type="entry name" value="GDHRDH"/>
</dbReference>
<dbReference type="PROSITE" id="PS00061">
    <property type="entry name" value="ADH_SHORT"/>
    <property type="match status" value="1"/>
</dbReference>
<evidence type="ECO:0000259" key="3">
    <source>
        <dbReference type="SMART" id="SM00822"/>
    </source>
</evidence>
<dbReference type="GO" id="GO:0004316">
    <property type="term" value="F:3-oxoacyl-[acyl-carrier-protein] reductase (NADPH) activity"/>
    <property type="evidence" value="ECO:0007669"/>
    <property type="project" value="UniProtKB-EC"/>
</dbReference>
<dbReference type="InterPro" id="IPR036291">
    <property type="entry name" value="NAD(P)-bd_dom_sf"/>
</dbReference>
<keyword evidence="5" id="KW-1185">Reference proteome</keyword>
<comment type="similarity">
    <text evidence="1">Belongs to the short-chain dehydrogenases/reductases (SDR) family.</text>
</comment>
<dbReference type="PANTHER" id="PTHR42760:SF133">
    <property type="entry name" value="3-OXOACYL-[ACYL-CARRIER-PROTEIN] REDUCTASE"/>
    <property type="match status" value="1"/>
</dbReference>
<dbReference type="AlphaFoldDB" id="W6RL57"/>
<dbReference type="CDD" id="cd05233">
    <property type="entry name" value="SDR_c"/>
    <property type="match status" value="1"/>
</dbReference>
<dbReference type="InterPro" id="IPR020904">
    <property type="entry name" value="Sc_DH/Rdtase_CS"/>
</dbReference>
<dbReference type="EC" id="1.1.1.100" evidence="4"/>
<name>W6RL57_9HYPH</name>
<dbReference type="EMBL" id="HG916854">
    <property type="protein sequence ID" value="CDM60980.1"/>
    <property type="molecule type" value="Genomic_DNA"/>
</dbReference>
<dbReference type="PANTHER" id="PTHR42760">
    <property type="entry name" value="SHORT-CHAIN DEHYDROGENASES/REDUCTASES FAMILY MEMBER"/>
    <property type="match status" value="1"/>
</dbReference>
<dbReference type="Proteomes" id="UP000019443">
    <property type="component" value="Plasmid pLPU83c"/>
</dbReference>
<dbReference type="FunFam" id="3.40.50.720:FF:000084">
    <property type="entry name" value="Short-chain dehydrogenase reductase"/>
    <property type="match status" value="1"/>
</dbReference>
<evidence type="ECO:0000256" key="1">
    <source>
        <dbReference type="ARBA" id="ARBA00006484"/>
    </source>
</evidence>
<dbReference type="PRINTS" id="PR00080">
    <property type="entry name" value="SDRFAMILY"/>
</dbReference>
<dbReference type="InterPro" id="IPR002347">
    <property type="entry name" value="SDR_fam"/>
</dbReference>
<protein>
    <submittedName>
        <fullName evidence="4">Short-chain dehydrogenase/reductase SDR</fullName>
        <ecNumber evidence="4">1.1.1.100</ecNumber>
    </submittedName>
</protein>
<dbReference type="PATRIC" id="fig|348824.6.peg.5153"/>
<gene>
    <name evidence="4" type="ORF">LPU83_pLPU83c_0418</name>
</gene>
<organism evidence="4 5">
    <name type="scientific">Rhizobium favelukesii</name>
    <dbReference type="NCBI Taxonomy" id="348824"/>
    <lineage>
        <taxon>Bacteria</taxon>
        <taxon>Pseudomonadati</taxon>
        <taxon>Pseudomonadota</taxon>
        <taxon>Alphaproteobacteria</taxon>
        <taxon>Hyphomicrobiales</taxon>
        <taxon>Rhizobiaceae</taxon>
        <taxon>Rhizobium/Agrobacterium group</taxon>
        <taxon>Rhizobium</taxon>
    </lineage>
</organism>